<dbReference type="Gene3D" id="3.10.450.10">
    <property type="match status" value="1"/>
</dbReference>
<dbReference type="Pfam" id="PF00031">
    <property type="entry name" value="Cystatin"/>
    <property type="match status" value="1"/>
</dbReference>
<feature type="compositionally biased region" description="Basic and acidic residues" evidence="3">
    <location>
        <begin position="15"/>
        <end position="24"/>
    </location>
</feature>
<gene>
    <name evidence="5" type="ORF">ACH5RR_038677</name>
</gene>
<feature type="region of interest" description="Disordered" evidence="3">
    <location>
        <begin position="1"/>
        <end position="24"/>
    </location>
</feature>
<evidence type="ECO:0000256" key="2">
    <source>
        <dbReference type="ARBA" id="ARBA00022704"/>
    </source>
</evidence>
<feature type="domain" description="Cystatin" evidence="4">
    <location>
        <begin position="207"/>
        <end position="267"/>
    </location>
</feature>
<evidence type="ECO:0000256" key="3">
    <source>
        <dbReference type="SAM" id="MobiDB-lite"/>
    </source>
</evidence>
<dbReference type="Proteomes" id="UP001630127">
    <property type="component" value="Unassembled WGS sequence"/>
</dbReference>
<sequence>MSEGSSRQSPASLKPKRDVGKDIGKESVQDILEALDEGAETIHALKLLVNENDREGNWELLGQSRRSISNKMKGLKNLKTRIERKMKLKVAEVDEENKGEGGSVGDASRLCTDLEEDKGVAKGVDTDDYDEEAAIQRMRQYVKEDDYAYLTPGEDKVNYRKWVRYYKQVGDSEGFDVFDYPGPALINGNIVPLSIEEDKDREFYSYLSNLASTALAGVNSNEEASYVFHKLVRVNSLVVGGMMFFITFEARNSLCADDIERFQAKIFCPDYTSSEVLLCRRCNDPSVGVVV</sequence>
<evidence type="ECO:0000313" key="5">
    <source>
        <dbReference type="EMBL" id="KAL3499584.1"/>
    </source>
</evidence>
<name>A0ABD2XZG3_9GENT</name>
<dbReference type="SUPFAM" id="SSF54403">
    <property type="entry name" value="Cystatin/monellin"/>
    <property type="match status" value="1"/>
</dbReference>
<feature type="compositionally biased region" description="Polar residues" evidence="3">
    <location>
        <begin position="1"/>
        <end position="11"/>
    </location>
</feature>
<dbReference type="AlphaFoldDB" id="A0ABD2XZG3"/>
<reference evidence="5 6" key="1">
    <citation type="submission" date="2024-11" db="EMBL/GenBank/DDBJ databases">
        <title>A near-complete genome assembly of Cinchona calisaya.</title>
        <authorList>
            <person name="Lian D.C."/>
            <person name="Zhao X.W."/>
            <person name="Wei L."/>
        </authorList>
    </citation>
    <scope>NUCLEOTIDE SEQUENCE [LARGE SCALE GENOMIC DNA]</scope>
    <source>
        <tissue evidence="5">Nenye</tissue>
    </source>
</reference>
<evidence type="ECO:0000259" key="4">
    <source>
        <dbReference type="Pfam" id="PF00031"/>
    </source>
</evidence>
<keyword evidence="6" id="KW-1185">Reference proteome</keyword>
<protein>
    <recommendedName>
        <fullName evidence="4">Cystatin domain-containing protein</fullName>
    </recommendedName>
</protein>
<evidence type="ECO:0000313" key="6">
    <source>
        <dbReference type="Proteomes" id="UP001630127"/>
    </source>
</evidence>
<proteinExistence type="predicted"/>
<dbReference type="InterPro" id="IPR046350">
    <property type="entry name" value="Cystatin_sf"/>
</dbReference>
<dbReference type="InterPro" id="IPR000010">
    <property type="entry name" value="Cystatin_dom"/>
</dbReference>
<organism evidence="5 6">
    <name type="scientific">Cinchona calisaya</name>
    <dbReference type="NCBI Taxonomy" id="153742"/>
    <lineage>
        <taxon>Eukaryota</taxon>
        <taxon>Viridiplantae</taxon>
        <taxon>Streptophyta</taxon>
        <taxon>Embryophyta</taxon>
        <taxon>Tracheophyta</taxon>
        <taxon>Spermatophyta</taxon>
        <taxon>Magnoliopsida</taxon>
        <taxon>eudicotyledons</taxon>
        <taxon>Gunneridae</taxon>
        <taxon>Pentapetalae</taxon>
        <taxon>asterids</taxon>
        <taxon>lamiids</taxon>
        <taxon>Gentianales</taxon>
        <taxon>Rubiaceae</taxon>
        <taxon>Cinchonoideae</taxon>
        <taxon>Cinchoneae</taxon>
        <taxon>Cinchona</taxon>
    </lineage>
</organism>
<comment type="caution">
    <text evidence="5">The sequence shown here is derived from an EMBL/GenBank/DDBJ whole genome shotgun (WGS) entry which is preliminary data.</text>
</comment>
<dbReference type="GO" id="GO:0004869">
    <property type="term" value="F:cysteine-type endopeptidase inhibitor activity"/>
    <property type="evidence" value="ECO:0007669"/>
    <property type="project" value="UniProtKB-KW"/>
</dbReference>
<dbReference type="EMBL" id="JBJUIK010000016">
    <property type="protein sequence ID" value="KAL3499584.1"/>
    <property type="molecule type" value="Genomic_DNA"/>
</dbReference>
<accession>A0ABD2XZG3</accession>
<dbReference type="PANTHER" id="PTHR31228">
    <property type="entry name" value="CYSTATIN/MONELLIN SUPERFAMILY PROTEIN"/>
    <property type="match status" value="1"/>
</dbReference>
<evidence type="ECO:0000256" key="1">
    <source>
        <dbReference type="ARBA" id="ARBA00022690"/>
    </source>
</evidence>
<keyword evidence="1" id="KW-0646">Protease inhibitor</keyword>
<dbReference type="PANTHER" id="PTHR31228:SF22">
    <property type="entry name" value="CYSTATIN_MONELLIN SUPERFAMILY PROTEIN"/>
    <property type="match status" value="1"/>
</dbReference>
<keyword evidence="2" id="KW-0789">Thiol protease inhibitor</keyword>